<accession>A0A9X4ASV7</accession>
<protein>
    <submittedName>
        <fullName evidence="1">Uncharacterized protein</fullName>
    </submittedName>
</protein>
<dbReference type="RefSeq" id="WP_272458712.1">
    <property type="nucleotide sequence ID" value="NZ_JAGTJJ010000010.1"/>
</dbReference>
<keyword evidence="2" id="KW-1185">Reference proteome</keyword>
<organism evidence="1 2">
    <name type="scientific">Polyangium jinanense</name>
    <dbReference type="NCBI Taxonomy" id="2829994"/>
    <lineage>
        <taxon>Bacteria</taxon>
        <taxon>Pseudomonadati</taxon>
        <taxon>Myxococcota</taxon>
        <taxon>Polyangia</taxon>
        <taxon>Polyangiales</taxon>
        <taxon>Polyangiaceae</taxon>
        <taxon>Polyangium</taxon>
    </lineage>
</organism>
<dbReference type="Proteomes" id="UP001151081">
    <property type="component" value="Unassembled WGS sequence"/>
</dbReference>
<comment type="caution">
    <text evidence="1">The sequence shown here is derived from an EMBL/GenBank/DDBJ whole genome shotgun (WGS) entry which is preliminary data.</text>
</comment>
<gene>
    <name evidence="1" type="ORF">KEG57_20455</name>
</gene>
<sequence>MHAAEIAALFSVCALAPWQPWLAPAGYPANAARIRRCCGTGARRGDFLRTVAGAALKKRGRTVEGLWDDGNTVDDFDPALVACHGVAARASALRMVESDRTRDGDAAPCVEEGVARWDTIRRFRAARASGESMRDP</sequence>
<dbReference type="AlphaFoldDB" id="A0A9X4ASV7"/>
<evidence type="ECO:0000313" key="2">
    <source>
        <dbReference type="Proteomes" id="UP001151081"/>
    </source>
</evidence>
<name>A0A9X4ASV7_9BACT</name>
<dbReference type="EMBL" id="JAGTJJ010000010">
    <property type="protein sequence ID" value="MDC3982896.1"/>
    <property type="molecule type" value="Genomic_DNA"/>
</dbReference>
<evidence type="ECO:0000313" key="1">
    <source>
        <dbReference type="EMBL" id="MDC3982896.1"/>
    </source>
</evidence>
<proteinExistence type="predicted"/>
<reference evidence="1 2" key="1">
    <citation type="submission" date="2021-04" db="EMBL/GenBank/DDBJ databases">
        <title>Genome analysis of Polyangium sp.</title>
        <authorList>
            <person name="Li Y."/>
            <person name="Wang J."/>
        </authorList>
    </citation>
    <scope>NUCLEOTIDE SEQUENCE [LARGE SCALE GENOMIC DNA]</scope>
    <source>
        <strain evidence="1 2">SDU14</strain>
    </source>
</reference>